<evidence type="ECO:0000256" key="1">
    <source>
        <dbReference type="SAM" id="MobiDB-lite"/>
    </source>
</evidence>
<sequence length="115" mass="13027">MSKNNSKLLSTLHQKLRKYNDFEKNRQMGRISIRTTTRKKKKADEITESEEEEDSALAFKKAGSEASKPDVRLRSMAKMAVKANLTGTVTHIVRAQVAMTKTNIKIFASISSRRL</sequence>
<proteinExistence type="predicted"/>
<dbReference type="AlphaFoldDB" id="A0A6J1QVW6"/>
<protein>
    <submittedName>
        <fullName evidence="3">Eukaryotic translation initiation factor 3 subunit C-like</fullName>
    </submittedName>
</protein>
<feature type="region of interest" description="Disordered" evidence="1">
    <location>
        <begin position="31"/>
        <end position="68"/>
    </location>
</feature>
<accession>A0A6J1QVW6</accession>
<organism evidence="2 3">
    <name type="scientific">Temnothorax curvispinosus</name>
    <dbReference type="NCBI Taxonomy" id="300111"/>
    <lineage>
        <taxon>Eukaryota</taxon>
        <taxon>Metazoa</taxon>
        <taxon>Ecdysozoa</taxon>
        <taxon>Arthropoda</taxon>
        <taxon>Hexapoda</taxon>
        <taxon>Insecta</taxon>
        <taxon>Pterygota</taxon>
        <taxon>Neoptera</taxon>
        <taxon>Endopterygota</taxon>
        <taxon>Hymenoptera</taxon>
        <taxon>Apocrita</taxon>
        <taxon>Aculeata</taxon>
        <taxon>Formicoidea</taxon>
        <taxon>Formicidae</taxon>
        <taxon>Myrmicinae</taxon>
        <taxon>Temnothorax</taxon>
    </lineage>
</organism>
<reference evidence="3" key="1">
    <citation type="submission" date="2025-08" db="UniProtKB">
        <authorList>
            <consortium name="RefSeq"/>
        </authorList>
    </citation>
    <scope>IDENTIFICATION</scope>
    <source>
        <tissue evidence="3">Whole body</tissue>
    </source>
</reference>
<keyword evidence="2" id="KW-1185">Reference proteome</keyword>
<feature type="compositionally biased region" description="Acidic residues" evidence="1">
    <location>
        <begin position="46"/>
        <end position="55"/>
    </location>
</feature>
<dbReference type="RefSeq" id="XP_024884790.1">
    <property type="nucleotide sequence ID" value="XM_025029022.1"/>
</dbReference>
<name>A0A6J1QVW6_9HYME</name>
<gene>
    <name evidence="3" type="primary">LOC112462927</name>
</gene>
<dbReference type="Proteomes" id="UP000504618">
    <property type="component" value="Unplaced"/>
</dbReference>
<evidence type="ECO:0000313" key="3">
    <source>
        <dbReference type="RefSeq" id="XP_024884790.1"/>
    </source>
</evidence>
<evidence type="ECO:0000313" key="2">
    <source>
        <dbReference type="Proteomes" id="UP000504618"/>
    </source>
</evidence>
<dbReference type="GeneID" id="112462927"/>